<protein>
    <recommendedName>
        <fullName evidence="2">Cobalamin-independent methionine synthase MetE C-terminal/archaeal domain-containing protein</fullName>
    </recommendedName>
</protein>
<evidence type="ECO:0008006" key="2">
    <source>
        <dbReference type="Google" id="ProtNLM"/>
    </source>
</evidence>
<dbReference type="AlphaFoldDB" id="A0A382EGL5"/>
<dbReference type="EMBL" id="UINC01044106">
    <property type="protein sequence ID" value="SVB49093.1"/>
    <property type="molecule type" value="Genomic_DNA"/>
</dbReference>
<dbReference type="InterPro" id="IPR038071">
    <property type="entry name" value="UROD/MetE-like_sf"/>
</dbReference>
<accession>A0A382EGL5</accession>
<proteinExistence type="predicted"/>
<reference evidence="1" key="1">
    <citation type="submission" date="2018-05" db="EMBL/GenBank/DDBJ databases">
        <authorList>
            <person name="Lanie J.A."/>
            <person name="Ng W.-L."/>
            <person name="Kazmierczak K.M."/>
            <person name="Andrzejewski T.M."/>
            <person name="Davidsen T.M."/>
            <person name="Wayne K.J."/>
            <person name="Tettelin H."/>
            <person name="Glass J.I."/>
            <person name="Rusch D."/>
            <person name="Podicherti R."/>
            <person name="Tsui H.-C.T."/>
            <person name="Winkler M.E."/>
        </authorList>
    </citation>
    <scope>NUCLEOTIDE SEQUENCE</scope>
</reference>
<evidence type="ECO:0000313" key="1">
    <source>
        <dbReference type="EMBL" id="SVB49093.1"/>
    </source>
</evidence>
<organism evidence="1">
    <name type="scientific">marine metagenome</name>
    <dbReference type="NCBI Taxonomy" id="408172"/>
    <lineage>
        <taxon>unclassified sequences</taxon>
        <taxon>metagenomes</taxon>
        <taxon>ecological metagenomes</taxon>
    </lineage>
</organism>
<sequence length="58" mass="6078">MGILTTVVGSYPVPDWLAALPSEQALADAMAVVIKTQENAGIDLVADGELGRFDVNHP</sequence>
<name>A0A382EGL5_9ZZZZ</name>
<feature type="non-terminal residue" evidence="1">
    <location>
        <position position="58"/>
    </location>
</feature>
<dbReference type="SUPFAM" id="SSF51726">
    <property type="entry name" value="UROD/MetE-like"/>
    <property type="match status" value="1"/>
</dbReference>
<gene>
    <name evidence="1" type="ORF">METZ01_LOCUS201947</name>
</gene>
<dbReference type="Gene3D" id="3.20.20.210">
    <property type="match status" value="1"/>
</dbReference>